<protein>
    <submittedName>
        <fullName evidence="1">Uncharacterized protein</fullName>
    </submittedName>
</protein>
<keyword evidence="2" id="KW-1185">Reference proteome</keyword>
<comment type="caution">
    <text evidence="1">The sequence shown here is derived from an EMBL/GenBank/DDBJ whole genome shotgun (WGS) entry which is preliminary data.</text>
</comment>
<name>A0ABW2YIK2_9GAMM</name>
<dbReference type="RefSeq" id="WP_386811166.1">
    <property type="nucleotide sequence ID" value="NZ_JBHTIH010000002.1"/>
</dbReference>
<sequence length="272" mass="29963">MYLGRYVGPPFVWQWTRVPGDVGCSGPESVVVVDTRHFFVGPSDFFVYDGTVPRSIGAPVREWFFANLNATYRDRIVAVADLPRDLLYFYYPSVASSGALDSVLVYNFRTDRWGKQALAVDAVLQYSSGQITYDGLGALYSEYDDLPDIAYDSTFWLADSTIPGVFVGTSLYSVNGAPGASWFKTGDFGDMVGYSHLSRVTPRYRTTPAAGTATNFYRATLGEAATQDATNPLSRSRFDFRRDARWHSVRIDHTAAAVVNGLDVALQGTSAE</sequence>
<gene>
    <name evidence="1" type="ORF">ACFQZQ_02875</name>
</gene>
<reference evidence="2" key="1">
    <citation type="journal article" date="2019" name="Int. J. Syst. Evol. Microbiol.">
        <title>The Global Catalogue of Microorganisms (GCM) 10K type strain sequencing project: providing services to taxonomists for standard genome sequencing and annotation.</title>
        <authorList>
            <consortium name="The Broad Institute Genomics Platform"/>
            <consortium name="The Broad Institute Genome Sequencing Center for Infectious Disease"/>
            <person name="Wu L."/>
            <person name="Ma J."/>
        </authorList>
    </citation>
    <scope>NUCLEOTIDE SEQUENCE [LARGE SCALE GENOMIC DNA]</scope>
    <source>
        <strain evidence="2">CCUG 55491</strain>
    </source>
</reference>
<accession>A0ABW2YIK2</accession>
<dbReference type="EMBL" id="JBHTIH010000002">
    <property type="protein sequence ID" value="MFD0738233.1"/>
    <property type="molecule type" value="Genomic_DNA"/>
</dbReference>
<proteinExistence type="predicted"/>
<evidence type="ECO:0000313" key="2">
    <source>
        <dbReference type="Proteomes" id="UP001597090"/>
    </source>
</evidence>
<dbReference type="Proteomes" id="UP001597090">
    <property type="component" value="Unassembled WGS sequence"/>
</dbReference>
<evidence type="ECO:0000313" key="1">
    <source>
        <dbReference type="EMBL" id="MFD0738233.1"/>
    </source>
</evidence>
<organism evidence="1 2">
    <name type="scientific">Lysobacter koreensis</name>
    <dbReference type="NCBI Taxonomy" id="266122"/>
    <lineage>
        <taxon>Bacteria</taxon>
        <taxon>Pseudomonadati</taxon>
        <taxon>Pseudomonadota</taxon>
        <taxon>Gammaproteobacteria</taxon>
        <taxon>Lysobacterales</taxon>
        <taxon>Lysobacteraceae</taxon>
        <taxon>Lysobacter</taxon>
    </lineage>
</organism>